<name>A0A062U2C3_9PROT</name>
<accession>A0A062U2C3</accession>
<comment type="caution">
    <text evidence="1">The sequence shown here is derived from an EMBL/GenBank/DDBJ whole genome shotgun (WGS) entry which is preliminary data.</text>
</comment>
<dbReference type="EMBL" id="AWFB01000006">
    <property type="protein sequence ID" value="RAN35215.1"/>
    <property type="molecule type" value="Genomic_DNA"/>
</dbReference>
<dbReference type="STRING" id="1280941.HY2_08490"/>
<evidence type="ECO:0000313" key="2">
    <source>
        <dbReference type="Proteomes" id="UP000249123"/>
    </source>
</evidence>
<gene>
    <name evidence="1" type="ORF">HY3_09090</name>
</gene>
<reference evidence="1 2" key="1">
    <citation type="submission" date="2013-04" db="EMBL/GenBank/DDBJ databases">
        <title>Hyphomonas sp. T24B3 Genome Sequencing.</title>
        <authorList>
            <person name="Lai Q."/>
            <person name="Shao Z."/>
        </authorList>
    </citation>
    <scope>NUCLEOTIDE SEQUENCE [LARGE SCALE GENOMIC DNA]</scope>
    <source>
        <strain evidence="1 2">T24B3</strain>
    </source>
</reference>
<dbReference type="AlphaFoldDB" id="A0A062U2C3"/>
<dbReference type="RefSeq" id="WP_034824482.1">
    <property type="nucleotide sequence ID" value="NZ_AWFA01000005.1"/>
</dbReference>
<evidence type="ECO:0000313" key="1">
    <source>
        <dbReference type="EMBL" id="RAN35215.1"/>
    </source>
</evidence>
<keyword evidence="2" id="KW-1185">Reference proteome</keyword>
<dbReference type="OrthoDB" id="7620527at2"/>
<organism evidence="1 2">
    <name type="scientific">Hyphomonas pacifica</name>
    <dbReference type="NCBI Taxonomy" id="1280941"/>
    <lineage>
        <taxon>Bacteria</taxon>
        <taxon>Pseudomonadati</taxon>
        <taxon>Pseudomonadota</taxon>
        <taxon>Alphaproteobacteria</taxon>
        <taxon>Hyphomonadales</taxon>
        <taxon>Hyphomonadaceae</taxon>
        <taxon>Hyphomonas</taxon>
    </lineage>
</organism>
<dbReference type="Proteomes" id="UP000249123">
    <property type="component" value="Unassembled WGS sequence"/>
</dbReference>
<accession>A0A328K6I0</accession>
<proteinExistence type="predicted"/>
<protein>
    <submittedName>
        <fullName evidence="1">Uncharacterized protein</fullName>
    </submittedName>
</protein>
<sequence>MYEASSNSVLNRFLDEVAHTLNVAYRETSLWLARLDDMEKVFLLSGFILILFMLIIVKAAKRPHNPGKGRSFFTSLVLVMVFAFGAGWILDSRLDLSHYL</sequence>